<dbReference type="InterPro" id="IPR002104">
    <property type="entry name" value="Integrase_catalytic"/>
</dbReference>
<dbReference type="SUPFAM" id="SSF56349">
    <property type="entry name" value="DNA breaking-rejoining enzymes"/>
    <property type="match status" value="1"/>
</dbReference>
<protein>
    <submittedName>
        <fullName evidence="6">Tyrosine-type recombinase/integrase</fullName>
    </submittedName>
</protein>
<dbReference type="InterPro" id="IPR013762">
    <property type="entry name" value="Integrase-like_cat_sf"/>
</dbReference>
<dbReference type="Gene3D" id="1.10.150.130">
    <property type="match status" value="1"/>
</dbReference>
<dbReference type="Pfam" id="PF00589">
    <property type="entry name" value="Phage_integrase"/>
    <property type="match status" value="1"/>
</dbReference>
<dbReference type="RefSeq" id="WP_238226104.1">
    <property type="nucleotide sequence ID" value="NZ_BPQD01000016.1"/>
</dbReference>
<dbReference type="PROSITE" id="PS51898">
    <property type="entry name" value="TYR_RECOMBINASE"/>
    <property type="match status" value="1"/>
</dbReference>
<dbReference type="InterPro" id="IPR011010">
    <property type="entry name" value="DNA_brk_join_enz"/>
</dbReference>
<keyword evidence="7" id="KW-1185">Reference proteome</keyword>
<keyword evidence="4" id="KW-0233">DNA recombination</keyword>
<dbReference type="InterPro" id="IPR010998">
    <property type="entry name" value="Integrase_recombinase_N"/>
</dbReference>
<gene>
    <name evidence="6" type="ORF">QWZ12_15745</name>
</gene>
<evidence type="ECO:0000313" key="7">
    <source>
        <dbReference type="Proteomes" id="UP001224644"/>
    </source>
</evidence>
<evidence type="ECO:0000256" key="1">
    <source>
        <dbReference type="ARBA" id="ARBA00008857"/>
    </source>
</evidence>
<keyword evidence="2" id="KW-0229">DNA integration</keyword>
<evidence type="ECO:0000259" key="5">
    <source>
        <dbReference type="PROSITE" id="PS51898"/>
    </source>
</evidence>
<accession>A0ABT8BL78</accession>
<dbReference type="InterPro" id="IPR050808">
    <property type="entry name" value="Phage_Integrase"/>
</dbReference>
<reference evidence="7" key="1">
    <citation type="journal article" date="2019" name="Int. J. Syst. Evol. Microbiol.">
        <title>The Global Catalogue of Microorganisms (GCM) 10K type strain sequencing project: providing services to taxonomists for standard genome sequencing and annotation.</title>
        <authorList>
            <consortium name="The Broad Institute Genomics Platform"/>
            <consortium name="The Broad Institute Genome Sequencing Center for Infectious Disease"/>
            <person name="Wu L."/>
            <person name="Ma J."/>
        </authorList>
    </citation>
    <scope>NUCLEOTIDE SEQUENCE [LARGE SCALE GENOMIC DNA]</scope>
    <source>
        <strain evidence="7">CECT 7069</strain>
    </source>
</reference>
<dbReference type="PANTHER" id="PTHR30629">
    <property type="entry name" value="PROPHAGE INTEGRASE"/>
    <property type="match status" value="1"/>
</dbReference>
<dbReference type="Gene3D" id="1.10.443.10">
    <property type="entry name" value="Intergrase catalytic core"/>
    <property type="match status" value="1"/>
</dbReference>
<evidence type="ECO:0000256" key="4">
    <source>
        <dbReference type="ARBA" id="ARBA00023172"/>
    </source>
</evidence>
<evidence type="ECO:0000256" key="3">
    <source>
        <dbReference type="ARBA" id="ARBA00023125"/>
    </source>
</evidence>
<feature type="domain" description="Tyr recombinase" evidence="5">
    <location>
        <begin position="162"/>
        <end position="351"/>
    </location>
</feature>
<evidence type="ECO:0000313" key="6">
    <source>
        <dbReference type="EMBL" id="MDN3592050.1"/>
    </source>
</evidence>
<comment type="similarity">
    <text evidence="1">Belongs to the 'phage' integrase family.</text>
</comment>
<sequence length="360" mass="40428">MKGVKPIRKKRPDGSVSILYYHRATMLRLPDDPDSLAFKIAFDSATRQFEEARSDVKTLSWLIRAYQASDDWRGLSDKTKENELFNLRAVEAEFGTLPLKDIEERGARAVFLEWRDELAERHPRAADAKLARLAKVLSFGLDREHVSVNPLATFRRVYDGDRSDKLWLPEHVEAFNAKAHEHLRVVLTLALHTGQRQGDLLALRWTAYDGEAISLKQSKTGAEVYIPCTAALRETLDGLRKASSELPEGAPGRDFVLVNSVGKPWVRTAFSTAWDRAFDLAFPRLKPGEKGTAPPDLHFHDLRGTAVTMLAEAGCTVPEIASITGHTLSSVTKILERYLSRTKMLARSAIEKLEKRMKVA</sequence>
<name>A0ABT8BL78_9HYPH</name>
<dbReference type="PANTHER" id="PTHR30629:SF2">
    <property type="entry name" value="PROPHAGE INTEGRASE INTS-RELATED"/>
    <property type="match status" value="1"/>
</dbReference>
<dbReference type="EMBL" id="JAUFPX010000015">
    <property type="protein sequence ID" value="MDN3592050.1"/>
    <property type="molecule type" value="Genomic_DNA"/>
</dbReference>
<proteinExistence type="inferred from homology"/>
<organism evidence="6 7">
    <name type="scientific">Methylobacterium adhaesivum</name>
    <dbReference type="NCBI Taxonomy" id="333297"/>
    <lineage>
        <taxon>Bacteria</taxon>
        <taxon>Pseudomonadati</taxon>
        <taxon>Pseudomonadota</taxon>
        <taxon>Alphaproteobacteria</taxon>
        <taxon>Hyphomicrobiales</taxon>
        <taxon>Methylobacteriaceae</taxon>
        <taxon>Methylobacterium</taxon>
    </lineage>
</organism>
<keyword evidence="3" id="KW-0238">DNA-binding</keyword>
<dbReference type="Proteomes" id="UP001224644">
    <property type="component" value="Unassembled WGS sequence"/>
</dbReference>
<comment type="caution">
    <text evidence="6">The sequence shown here is derived from an EMBL/GenBank/DDBJ whole genome shotgun (WGS) entry which is preliminary data.</text>
</comment>
<evidence type="ECO:0000256" key="2">
    <source>
        <dbReference type="ARBA" id="ARBA00022908"/>
    </source>
</evidence>